<dbReference type="RefSeq" id="WP_109692692.1">
    <property type="nucleotide sequence ID" value="NZ_QGDD01000002.1"/>
</dbReference>
<gene>
    <name evidence="1" type="ORF">DJ010_05740</name>
</gene>
<dbReference type="InterPro" id="IPR036390">
    <property type="entry name" value="WH_DNA-bd_sf"/>
</dbReference>
<sequence>MPRTTPTQARRLWTLLEPVHAVTYFSPEPLSELKAAGYRGFWMGYFAGRAAPLGPVNAEVVRAAFYNFAPDHVARALPDAWAFAPPQSALDARRTGSAAALRRQLGVIGDDPTVALAADLAAKAARSAPLDGRVLFAANRSLPEPDDPVERLWHAATLLREHRGDGHVAALVTAGVGGRESHVLHALAAGTGRDVYELARTMQEVEWTALLDGLRDRGLVDGPGGLTDAGRELKDRVEQLTDELAAPAYDVLGGEEVDALVDALRPITRAVIAAGDIPSRSPMGLDLDQV</sequence>
<proteinExistence type="predicted"/>
<evidence type="ECO:0000313" key="2">
    <source>
        <dbReference type="Proteomes" id="UP000245507"/>
    </source>
</evidence>
<evidence type="ECO:0008006" key="3">
    <source>
        <dbReference type="Google" id="ProtNLM"/>
    </source>
</evidence>
<accession>A0A316TN55</accession>
<dbReference type="InterPro" id="IPR054058">
    <property type="entry name" value="HTH_67"/>
</dbReference>
<name>A0A316TN55_9ACTN</name>
<dbReference type="Proteomes" id="UP000245507">
    <property type="component" value="Unassembled WGS sequence"/>
</dbReference>
<dbReference type="Gene3D" id="1.10.10.10">
    <property type="entry name" value="Winged helix-like DNA-binding domain superfamily/Winged helix DNA-binding domain"/>
    <property type="match status" value="1"/>
</dbReference>
<dbReference type="NCBIfam" id="NF047719">
    <property type="entry name" value="SCO6745_fam_HTH"/>
    <property type="match status" value="1"/>
</dbReference>
<dbReference type="SUPFAM" id="SSF46785">
    <property type="entry name" value="Winged helix' DNA-binding domain"/>
    <property type="match status" value="1"/>
</dbReference>
<dbReference type="OrthoDB" id="157052at2"/>
<keyword evidence="2" id="KW-1185">Reference proteome</keyword>
<comment type="caution">
    <text evidence="1">The sequence shown here is derived from an EMBL/GenBank/DDBJ whole genome shotgun (WGS) entry which is preliminary data.</text>
</comment>
<dbReference type="AlphaFoldDB" id="A0A316TN55"/>
<dbReference type="InterPro" id="IPR036388">
    <property type="entry name" value="WH-like_DNA-bd_sf"/>
</dbReference>
<evidence type="ECO:0000313" key="1">
    <source>
        <dbReference type="EMBL" id="PWN03604.1"/>
    </source>
</evidence>
<dbReference type="EMBL" id="QGDD01000002">
    <property type="protein sequence ID" value="PWN03604.1"/>
    <property type="molecule type" value="Genomic_DNA"/>
</dbReference>
<organism evidence="1 2">
    <name type="scientific">Nocardioides silvaticus</name>
    <dbReference type="NCBI Taxonomy" id="2201891"/>
    <lineage>
        <taxon>Bacteria</taxon>
        <taxon>Bacillati</taxon>
        <taxon>Actinomycetota</taxon>
        <taxon>Actinomycetes</taxon>
        <taxon>Propionibacteriales</taxon>
        <taxon>Nocardioidaceae</taxon>
        <taxon>Nocardioides</taxon>
    </lineage>
</organism>
<reference evidence="1 2" key="1">
    <citation type="submission" date="2018-05" db="EMBL/GenBank/DDBJ databases">
        <title>Nocardioides silvaticus genome.</title>
        <authorList>
            <person name="Li C."/>
            <person name="Wang G."/>
        </authorList>
    </citation>
    <scope>NUCLEOTIDE SEQUENCE [LARGE SCALE GENOMIC DNA]</scope>
    <source>
        <strain evidence="1 2">CCTCC AB 2018079</strain>
    </source>
</reference>
<protein>
    <recommendedName>
        <fullName evidence="3">SalK</fullName>
    </recommendedName>
</protein>
<dbReference type="Pfam" id="PF21863">
    <property type="entry name" value="HTH_67"/>
    <property type="match status" value="1"/>
</dbReference>